<evidence type="ECO:0000256" key="5">
    <source>
        <dbReference type="ARBA" id="ARBA00022741"/>
    </source>
</evidence>
<feature type="transmembrane region" description="Helical" evidence="9">
    <location>
        <begin position="12"/>
        <end position="30"/>
    </location>
</feature>
<evidence type="ECO:0000256" key="3">
    <source>
        <dbReference type="ARBA" id="ARBA00022448"/>
    </source>
</evidence>
<keyword evidence="7 9" id="KW-1133">Transmembrane helix</keyword>
<feature type="transmembrane region" description="Helical" evidence="9">
    <location>
        <begin position="42"/>
        <end position="61"/>
    </location>
</feature>
<evidence type="ECO:0000256" key="6">
    <source>
        <dbReference type="ARBA" id="ARBA00022840"/>
    </source>
</evidence>
<gene>
    <name evidence="10" type="ORF">CSSPTR1EN2_LOCUS10351</name>
</gene>
<evidence type="ECO:0000256" key="8">
    <source>
        <dbReference type="ARBA" id="ARBA00023136"/>
    </source>
</evidence>
<dbReference type="PANTHER" id="PTHR31081">
    <property type="entry name" value="UREIDE PERMEASE 1-RELATED-RELATED"/>
    <property type="match status" value="1"/>
</dbReference>
<feature type="transmembrane region" description="Helical" evidence="9">
    <location>
        <begin position="141"/>
        <end position="162"/>
    </location>
</feature>
<keyword evidence="6" id="KW-0067">ATP-binding</keyword>
<comment type="similarity">
    <text evidence="2">Belongs to the plant ureide permease (TC 2.A.7.19) family.</text>
</comment>
<feature type="transmembrane region" description="Helical" evidence="9">
    <location>
        <begin position="107"/>
        <end position="129"/>
    </location>
</feature>
<feature type="transmembrane region" description="Helical" evidence="9">
    <location>
        <begin position="267"/>
        <end position="292"/>
    </location>
</feature>
<evidence type="ECO:0000256" key="7">
    <source>
        <dbReference type="ARBA" id="ARBA00022989"/>
    </source>
</evidence>
<dbReference type="InterPro" id="IPR009834">
    <property type="entry name" value="Ureide_permease"/>
</dbReference>
<keyword evidence="8 9" id="KW-0472">Membrane</keyword>
<keyword evidence="3" id="KW-0813">Transport</keyword>
<evidence type="ECO:0000313" key="11">
    <source>
        <dbReference type="Proteomes" id="UP001497512"/>
    </source>
</evidence>
<keyword evidence="4 9" id="KW-0812">Transmembrane</keyword>
<sequence length="395" mass="42790">MYIMSDKGVAIVLMIISLWCLGSWPALFNVLERRGRVPMHTYMDYTIATYCVAVGFALTLGEIGGSSANYPNFTTQLFQNNGPSVAFAMLGGLVLCLGNISMQYSLAFVGISLTEVVSASVAVVVGTSVNYFLDHRMNRAIILFPGVACFLVAVVLGSFCHASNAADIALKLNSKPITEEGRGSCSRFPIGGEEWGSETTEPTMGSAEFLHNLEDQRAIKIKGRSVGFGLGIALFTGACYALFSPLFNLATNDQFHLLKPDVPHLVVYTTFFYFSTSFFICAMLLNILLLYYPLVGLPKSSLHAYLRDWEGRYPAVLAGLICGFGNSFQFMGGQAAGYAAADAVQALPLVGTLWGILLFGEYHKSSRRTYMLLSAMLIMFAVAVTLLIASSSQRG</sequence>
<organism evidence="10 11">
    <name type="scientific">Sphagnum troendelagicum</name>
    <dbReference type="NCBI Taxonomy" id="128251"/>
    <lineage>
        <taxon>Eukaryota</taxon>
        <taxon>Viridiplantae</taxon>
        <taxon>Streptophyta</taxon>
        <taxon>Embryophyta</taxon>
        <taxon>Bryophyta</taxon>
        <taxon>Sphagnophytina</taxon>
        <taxon>Sphagnopsida</taxon>
        <taxon>Sphagnales</taxon>
        <taxon>Sphagnaceae</taxon>
        <taxon>Sphagnum</taxon>
    </lineage>
</organism>
<dbReference type="Pfam" id="PF07168">
    <property type="entry name" value="Ureide_permease"/>
    <property type="match status" value="1"/>
</dbReference>
<dbReference type="PANTHER" id="PTHR31081:SF17">
    <property type="entry name" value="UREIDE PERMEASE"/>
    <property type="match status" value="1"/>
</dbReference>
<feature type="transmembrane region" description="Helical" evidence="9">
    <location>
        <begin position="370"/>
        <end position="389"/>
    </location>
</feature>
<evidence type="ECO:0000313" key="10">
    <source>
        <dbReference type="EMBL" id="CAK9210821.1"/>
    </source>
</evidence>
<dbReference type="InterPro" id="IPR030189">
    <property type="entry name" value="UPS_plant"/>
</dbReference>
<dbReference type="Proteomes" id="UP001497512">
    <property type="component" value="Chromosome 18"/>
</dbReference>
<accession>A0ABP0U1N8</accession>
<keyword evidence="11" id="KW-1185">Reference proteome</keyword>
<dbReference type="EMBL" id="OZ019910">
    <property type="protein sequence ID" value="CAK9210821.1"/>
    <property type="molecule type" value="Genomic_DNA"/>
</dbReference>
<protein>
    <submittedName>
        <fullName evidence="10">Uncharacterized protein</fullName>
    </submittedName>
</protein>
<feature type="transmembrane region" description="Helical" evidence="9">
    <location>
        <begin position="313"/>
        <end position="332"/>
    </location>
</feature>
<feature type="transmembrane region" description="Helical" evidence="9">
    <location>
        <begin position="81"/>
        <end position="100"/>
    </location>
</feature>
<comment type="subcellular location">
    <subcellularLocation>
        <location evidence="1">Membrane</location>
        <topology evidence="1">Multi-pass membrane protein</topology>
    </subcellularLocation>
</comment>
<evidence type="ECO:0000256" key="2">
    <source>
        <dbReference type="ARBA" id="ARBA00005931"/>
    </source>
</evidence>
<feature type="transmembrane region" description="Helical" evidence="9">
    <location>
        <begin position="226"/>
        <end position="247"/>
    </location>
</feature>
<evidence type="ECO:0000256" key="9">
    <source>
        <dbReference type="SAM" id="Phobius"/>
    </source>
</evidence>
<feature type="transmembrane region" description="Helical" evidence="9">
    <location>
        <begin position="338"/>
        <end position="358"/>
    </location>
</feature>
<reference evidence="10" key="1">
    <citation type="submission" date="2024-02" db="EMBL/GenBank/DDBJ databases">
        <authorList>
            <consortium name="ELIXIR-Norway"/>
            <consortium name="Elixir Norway"/>
        </authorList>
    </citation>
    <scope>NUCLEOTIDE SEQUENCE</scope>
</reference>
<name>A0ABP0U1N8_9BRYO</name>
<keyword evidence="5" id="KW-0547">Nucleotide-binding</keyword>
<evidence type="ECO:0000256" key="4">
    <source>
        <dbReference type="ARBA" id="ARBA00022692"/>
    </source>
</evidence>
<evidence type="ECO:0000256" key="1">
    <source>
        <dbReference type="ARBA" id="ARBA00004141"/>
    </source>
</evidence>
<proteinExistence type="inferred from homology"/>